<name>A0A016XLW5_9BURK</name>
<dbReference type="EMBL" id="JEMG01000001">
    <property type="protein sequence ID" value="EYC52203.1"/>
    <property type="molecule type" value="Genomic_DNA"/>
</dbReference>
<proteinExistence type="predicted"/>
<sequence length="119" mass="12993">MQTMKTFLAVYLGTPDAMSAWNALAPEVRAERQAAGMRAWQAWAERHAAIIVDHGAPLGRTKSISPTGIADVRNNLAAYVILQAGSHEEAARLFVHHPHFTLFPGTAVEVMECLPMPTM</sequence>
<accession>A0A016XLW5</accession>
<dbReference type="eggNOG" id="ENOG5032TXG">
    <property type="taxonomic scope" value="Bacteria"/>
</dbReference>
<protein>
    <recommendedName>
        <fullName evidence="3">YCII-related domain-containing protein</fullName>
    </recommendedName>
</protein>
<dbReference type="Proteomes" id="UP000023268">
    <property type="component" value="Unassembled WGS sequence"/>
</dbReference>
<dbReference type="AlphaFoldDB" id="A0A016XLW5"/>
<dbReference type="STRING" id="1458275.AZ34_14860"/>
<evidence type="ECO:0000313" key="1">
    <source>
        <dbReference type="EMBL" id="EYC52203.1"/>
    </source>
</evidence>
<reference evidence="1 2" key="1">
    <citation type="submission" date="2014-02" db="EMBL/GenBank/DDBJ databases">
        <title>Draft Genome of Hylemonella gracilis isolated from the Niagara River.</title>
        <authorList>
            <person name="Pawlowski D.R."/>
            <person name="Koudelka G.B."/>
        </authorList>
    </citation>
    <scope>NUCLEOTIDE SEQUENCE [LARGE SCALE GENOMIC DNA]</scope>
    <source>
        <strain evidence="1 2">Niagara R</strain>
    </source>
</reference>
<evidence type="ECO:0008006" key="3">
    <source>
        <dbReference type="Google" id="ProtNLM"/>
    </source>
</evidence>
<comment type="caution">
    <text evidence="1">The sequence shown here is derived from an EMBL/GenBank/DDBJ whole genome shotgun (WGS) entry which is preliminary data.</text>
</comment>
<dbReference type="OrthoDB" id="5294869at2"/>
<evidence type="ECO:0000313" key="2">
    <source>
        <dbReference type="Proteomes" id="UP000023268"/>
    </source>
</evidence>
<gene>
    <name evidence="1" type="ORF">AZ34_14860</name>
</gene>
<organism evidence="1 2">
    <name type="scientific">Hylemonella gracilis str. Niagara R</name>
    <dbReference type="NCBI Taxonomy" id="1458275"/>
    <lineage>
        <taxon>Bacteria</taxon>
        <taxon>Pseudomonadati</taxon>
        <taxon>Pseudomonadota</taxon>
        <taxon>Betaproteobacteria</taxon>
        <taxon>Burkholderiales</taxon>
        <taxon>Comamonadaceae</taxon>
        <taxon>Hylemonella</taxon>
    </lineage>
</organism>